<protein>
    <recommendedName>
        <fullName evidence="8">DDE Tnp4 domain-containing protein</fullName>
    </recommendedName>
</protein>
<keyword evidence="6" id="KW-0378">Hydrolase</keyword>
<keyword evidence="10" id="KW-1185">Reference proteome</keyword>
<dbReference type="GO" id="GO:0005634">
    <property type="term" value="C:nucleus"/>
    <property type="evidence" value="ECO:0007669"/>
    <property type="project" value="UniProtKB-SubCell"/>
</dbReference>
<accession>J3N3S5</accession>
<dbReference type="AlphaFoldDB" id="J3N3S5"/>
<evidence type="ECO:0000256" key="6">
    <source>
        <dbReference type="ARBA" id="ARBA00022801"/>
    </source>
</evidence>
<evidence type="ECO:0000256" key="1">
    <source>
        <dbReference type="ARBA" id="ARBA00001968"/>
    </source>
</evidence>
<comment type="subcellular location">
    <subcellularLocation>
        <location evidence="2">Nucleus</location>
    </subcellularLocation>
</comment>
<dbReference type="Gramene" id="OB10G21730.1">
    <property type="protein sequence ID" value="OB10G21730.1"/>
    <property type="gene ID" value="OB10G21730"/>
</dbReference>
<keyword evidence="5" id="KW-0479">Metal-binding</keyword>
<dbReference type="GO" id="GO:0016787">
    <property type="term" value="F:hydrolase activity"/>
    <property type="evidence" value="ECO:0007669"/>
    <property type="project" value="UniProtKB-KW"/>
</dbReference>
<reference evidence="9" key="2">
    <citation type="submission" date="2013-04" db="UniProtKB">
        <authorList>
            <consortium name="EnsemblPlants"/>
        </authorList>
    </citation>
    <scope>IDENTIFICATION</scope>
</reference>
<organism evidence="9">
    <name type="scientific">Oryza brachyantha</name>
    <name type="common">malo sina</name>
    <dbReference type="NCBI Taxonomy" id="4533"/>
    <lineage>
        <taxon>Eukaryota</taxon>
        <taxon>Viridiplantae</taxon>
        <taxon>Streptophyta</taxon>
        <taxon>Embryophyta</taxon>
        <taxon>Tracheophyta</taxon>
        <taxon>Spermatophyta</taxon>
        <taxon>Magnoliopsida</taxon>
        <taxon>Liliopsida</taxon>
        <taxon>Poales</taxon>
        <taxon>Poaceae</taxon>
        <taxon>BOP clade</taxon>
        <taxon>Oryzoideae</taxon>
        <taxon>Oryzeae</taxon>
        <taxon>Oryzinae</taxon>
        <taxon>Oryza</taxon>
    </lineage>
</organism>
<evidence type="ECO:0000256" key="2">
    <source>
        <dbReference type="ARBA" id="ARBA00004123"/>
    </source>
</evidence>
<sequence>SPKYTPYLDNCIGAHIQVVVPNTTAVQHRNRRKEKSQNVLCICDFDMRFIFVLAGWPGSVHDMRVFSDAQNRFGHGFPWPPEEMFYLLDSRYLNRPSYLAPYKRVTYHFQ</sequence>
<name>J3N3S5_ORYBR</name>
<proteinExistence type="inferred from homology"/>
<keyword evidence="4" id="KW-0540">Nuclease</keyword>
<dbReference type="EnsemblPlants" id="OB10G21730.1">
    <property type="protein sequence ID" value="OB10G21730.1"/>
    <property type="gene ID" value="OB10G21730"/>
</dbReference>
<dbReference type="Proteomes" id="UP000006038">
    <property type="component" value="Chromosome 10"/>
</dbReference>
<evidence type="ECO:0000259" key="8">
    <source>
        <dbReference type="Pfam" id="PF13359"/>
    </source>
</evidence>
<keyword evidence="7" id="KW-0539">Nucleus</keyword>
<dbReference type="GO" id="GO:0046872">
    <property type="term" value="F:metal ion binding"/>
    <property type="evidence" value="ECO:0007669"/>
    <property type="project" value="UniProtKB-KW"/>
</dbReference>
<dbReference type="STRING" id="4533.J3N3S5"/>
<dbReference type="OMA" id="LMANDCV"/>
<dbReference type="PANTHER" id="PTHR22930">
    <property type="match status" value="1"/>
</dbReference>
<comment type="similarity">
    <text evidence="3">Belongs to the HARBI1 family.</text>
</comment>
<evidence type="ECO:0000313" key="9">
    <source>
        <dbReference type="EnsemblPlants" id="OB10G21730.1"/>
    </source>
</evidence>
<evidence type="ECO:0000256" key="3">
    <source>
        <dbReference type="ARBA" id="ARBA00006958"/>
    </source>
</evidence>
<evidence type="ECO:0000256" key="5">
    <source>
        <dbReference type="ARBA" id="ARBA00022723"/>
    </source>
</evidence>
<dbReference type="InterPro" id="IPR045249">
    <property type="entry name" value="HARBI1-like"/>
</dbReference>
<dbReference type="HOGENOM" id="CLU_156968_0_0_1"/>
<comment type="cofactor">
    <cofactor evidence="1">
        <name>a divalent metal cation</name>
        <dbReference type="ChEBI" id="CHEBI:60240"/>
    </cofactor>
</comment>
<reference evidence="9" key="1">
    <citation type="journal article" date="2013" name="Nat. Commun.">
        <title>Whole-genome sequencing of Oryza brachyantha reveals mechanisms underlying Oryza genome evolution.</title>
        <authorList>
            <person name="Chen J."/>
            <person name="Huang Q."/>
            <person name="Gao D."/>
            <person name="Wang J."/>
            <person name="Lang Y."/>
            <person name="Liu T."/>
            <person name="Li B."/>
            <person name="Bai Z."/>
            <person name="Luis Goicoechea J."/>
            <person name="Liang C."/>
            <person name="Chen C."/>
            <person name="Zhang W."/>
            <person name="Sun S."/>
            <person name="Liao Y."/>
            <person name="Zhang X."/>
            <person name="Yang L."/>
            <person name="Song C."/>
            <person name="Wang M."/>
            <person name="Shi J."/>
            <person name="Liu G."/>
            <person name="Liu J."/>
            <person name="Zhou H."/>
            <person name="Zhou W."/>
            <person name="Yu Q."/>
            <person name="An N."/>
            <person name="Chen Y."/>
            <person name="Cai Q."/>
            <person name="Wang B."/>
            <person name="Liu B."/>
            <person name="Min J."/>
            <person name="Huang Y."/>
            <person name="Wu H."/>
            <person name="Li Z."/>
            <person name="Zhang Y."/>
            <person name="Yin Y."/>
            <person name="Song W."/>
            <person name="Jiang J."/>
            <person name="Jackson S.A."/>
            <person name="Wing R.A."/>
            <person name="Wang J."/>
            <person name="Chen M."/>
        </authorList>
    </citation>
    <scope>NUCLEOTIDE SEQUENCE [LARGE SCALE GENOMIC DNA]</scope>
    <source>
        <strain evidence="9">cv. IRGC 101232</strain>
    </source>
</reference>
<dbReference type="GO" id="GO:0004518">
    <property type="term" value="F:nuclease activity"/>
    <property type="evidence" value="ECO:0007669"/>
    <property type="project" value="UniProtKB-KW"/>
</dbReference>
<feature type="domain" description="DDE Tnp4" evidence="8">
    <location>
        <begin position="15"/>
        <end position="103"/>
    </location>
</feature>
<evidence type="ECO:0000313" key="10">
    <source>
        <dbReference type="Proteomes" id="UP000006038"/>
    </source>
</evidence>
<dbReference type="PANTHER" id="PTHR22930:SF280">
    <property type="entry name" value="OS11G0202600 PROTEIN"/>
    <property type="match status" value="1"/>
</dbReference>
<dbReference type="Pfam" id="PF13359">
    <property type="entry name" value="DDE_Tnp_4"/>
    <property type="match status" value="1"/>
</dbReference>
<evidence type="ECO:0000256" key="7">
    <source>
        <dbReference type="ARBA" id="ARBA00023242"/>
    </source>
</evidence>
<dbReference type="eggNOG" id="KOG4585">
    <property type="taxonomic scope" value="Eukaryota"/>
</dbReference>
<evidence type="ECO:0000256" key="4">
    <source>
        <dbReference type="ARBA" id="ARBA00022722"/>
    </source>
</evidence>
<dbReference type="InterPro" id="IPR027806">
    <property type="entry name" value="HARBI1_dom"/>
</dbReference>